<dbReference type="AlphaFoldDB" id="X0VEX8"/>
<name>X0VEX8_9ZZZZ</name>
<feature type="non-terminal residue" evidence="2">
    <location>
        <position position="260"/>
    </location>
</feature>
<sequence>RAIRNGHKVIFIKGVCGSGKSAIALNLAKEFGKASIVVPVKALQKQYEDDYMNKKYLLKENGEKLKISVITGRSNHKCPFITENPEDFDEIIGETPKIERNAKLNEFSESSELNGFNDEKMLIAKKTDDFSCDNNQLPCKIQIKEKNKNKIREYLKKNPKLRLQEYSSIFNVKRMSIAPVCPYWSPIVPAEINLNLDAKTKDYEGLNGIKYKIYQRKKGCGYYNQFNSYVHADTLIFNSAKYKLETIMNRKPLTDIEIID</sequence>
<protein>
    <recommendedName>
        <fullName evidence="1">Helicase/UvrB N-terminal domain-containing protein</fullName>
    </recommendedName>
</protein>
<dbReference type="Gene3D" id="3.40.50.300">
    <property type="entry name" value="P-loop containing nucleotide triphosphate hydrolases"/>
    <property type="match status" value="1"/>
</dbReference>
<dbReference type="InterPro" id="IPR027417">
    <property type="entry name" value="P-loop_NTPase"/>
</dbReference>
<feature type="non-terminal residue" evidence="2">
    <location>
        <position position="1"/>
    </location>
</feature>
<dbReference type="InterPro" id="IPR006935">
    <property type="entry name" value="Helicase/UvrB_N"/>
</dbReference>
<comment type="caution">
    <text evidence="2">The sequence shown here is derived from an EMBL/GenBank/DDBJ whole genome shotgun (WGS) entry which is preliminary data.</text>
</comment>
<evidence type="ECO:0000313" key="2">
    <source>
        <dbReference type="EMBL" id="GAG16784.1"/>
    </source>
</evidence>
<reference evidence="2" key="1">
    <citation type="journal article" date="2014" name="Front. Microbiol.">
        <title>High frequency of phylogenetically diverse reductive dehalogenase-homologous genes in deep subseafloor sedimentary metagenomes.</title>
        <authorList>
            <person name="Kawai M."/>
            <person name="Futagami T."/>
            <person name="Toyoda A."/>
            <person name="Takaki Y."/>
            <person name="Nishi S."/>
            <person name="Hori S."/>
            <person name="Arai W."/>
            <person name="Tsubouchi T."/>
            <person name="Morono Y."/>
            <person name="Uchiyama I."/>
            <person name="Ito T."/>
            <person name="Fujiyama A."/>
            <person name="Inagaki F."/>
            <person name="Takami H."/>
        </authorList>
    </citation>
    <scope>NUCLEOTIDE SEQUENCE</scope>
    <source>
        <strain evidence="2">Expedition CK06-06</strain>
    </source>
</reference>
<dbReference type="EMBL" id="BARS01033954">
    <property type="protein sequence ID" value="GAG16784.1"/>
    <property type="molecule type" value="Genomic_DNA"/>
</dbReference>
<dbReference type="GO" id="GO:0003677">
    <property type="term" value="F:DNA binding"/>
    <property type="evidence" value="ECO:0007669"/>
    <property type="project" value="InterPro"/>
</dbReference>
<dbReference type="Pfam" id="PF04851">
    <property type="entry name" value="ResIII"/>
    <property type="match status" value="1"/>
</dbReference>
<dbReference type="GO" id="GO:0016787">
    <property type="term" value="F:hydrolase activity"/>
    <property type="evidence" value="ECO:0007669"/>
    <property type="project" value="InterPro"/>
</dbReference>
<proteinExistence type="predicted"/>
<dbReference type="GO" id="GO:0005524">
    <property type="term" value="F:ATP binding"/>
    <property type="evidence" value="ECO:0007669"/>
    <property type="project" value="InterPro"/>
</dbReference>
<feature type="domain" description="Helicase/UvrB N-terminal" evidence="1">
    <location>
        <begin position="3"/>
        <end position="102"/>
    </location>
</feature>
<evidence type="ECO:0000259" key="1">
    <source>
        <dbReference type="Pfam" id="PF04851"/>
    </source>
</evidence>
<accession>X0VEX8</accession>
<gene>
    <name evidence="2" type="ORF">S01H1_52526</name>
</gene>
<dbReference type="SUPFAM" id="SSF52540">
    <property type="entry name" value="P-loop containing nucleoside triphosphate hydrolases"/>
    <property type="match status" value="1"/>
</dbReference>
<organism evidence="2">
    <name type="scientific">marine sediment metagenome</name>
    <dbReference type="NCBI Taxonomy" id="412755"/>
    <lineage>
        <taxon>unclassified sequences</taxon>
        <taxon>metagenomes</taxon>
        <taxon>ecological metagenomes</taxon>
    </lineage>
</organism>